<dbReference type="InterPro" id="IPR000652">
    <property type="entry name" value="Triosephosphate_isomerase"/>
</dbReference>
<sequence length="188" mass="20650">MRIPMIAGNWKMNTTISEAIQLVSEIRWKLGAIDNVDKVICPPFISLPAVSELIKGSSIKLGAQDLYFEDNGAYTGEISPLMLADLCEFVIIGHSERRQYFNETGEIIDKKVQAALRFGLKPILCIGESSDENEAGKTEEVITSQLMASSTRVYYLSGLVIAYEPVWAIGTGRAATGKQANETIGFIR</sequence>
<proteinExistence type="predicted"/>
<dbReference type="CDD" id="cd00311">
    <property type="entry name" value="TIM"/>
    <property type="match status" value="1"/>
</dbReference>
<accession>X1GKU9</accession>
<evidence type="ECO:0000313" key="2">
    <source>
        <dbReference type="EMBL" id="GAH33628.1"/>
    </source>
</evidence>
<evidence type="ECO:0008006" key="3">
    <source>
        <dbReference type="Google" id="ProtNLM"/>
    </source>
</evidence>
<comment type="caution">
    <text evidence="2">The sequence shown here is derived from an EMBL/GenBank/DDBJ whole genome shotgun (WGS) entry which is preliminary data.</text>
</comment>
<dbReference type="NCBIfam" id="TIGR00419">
    <property type="entry name" value="tim"/>
    <property type="match status" value="1"/>
</dbReference>
<name>X1GKU9_9ZZZZ</name>
<dbReference type="InterPro" id="IPR035990">
    <property type="entry name" value="TIM_sf"/>
</dbReference>
<dbReference type="SUPFAM" id="SSF51351">
    <property type="entry name" value="Triosephosphate isomerase (TIM)"/>
    <property type="match status" value="1"/>
</dbReference>
<gene>
    <name evidence="2" type="ORF">S03H2_20001</name>
</gene>
<dbReference type="GO" id="GO:0004807">
    <property type="term" value="F:triose-phosphate isomerase activity"/>
    <property type="evidence" value="ECO:0007669"/>
    <property type="project" value="InterPro"/>
</dbReference>
<dbReference type="GO" id="GO:0005829">
    <property type="term" value="C:cytosol"/>
    <property type="evidence" value="ECO:0007669"/>
    <property type="project" value="TreeGrafter"/>
</dbReference>
<dbReference type="InterPro" id="IPR013785">
    <property type="entry name" value="Aldolase_TIM"/>
</dbReference>
<dbReference type="PROSITE" id="PS51440">
    <property type="entry name" value="TIM_2"/>
    <property type="match status" value="1"/>
</dbReference>
<reference evidence="2" key="1">
    <citation type="journal article" date="2014" name="Front. Microbiol.">
        <title>High frequency of phylogenetically diverse reductive dehalogenase-homologous genes in deep subseafloor sedimentary metagenomes.</title>
        <authorList>
            <person name="Kawai M."/>
            <person name="Futagami T."/>
            <person name="Toyoda A."/>
            <person name="Takaki Y."/>
            <person name="Nishi S."/>
            <person name="Hori S."/>
            <person name="Arai W."/>
            <person name="Tsubouchi T."/>
            <person name="Morono Y."/>
            <person name="Uchiyama I."/>
            <person name="Ito T."/>
            <person name="Fujiyama A."/>
            <person name="Inagaki F."/>
            <person name="Takami H."/>
        </authorList>
    </citation>
    <scope>NUCLEOTIDE SEQUENCE</scope>
    <source>
        <strain evidence="2">Expedition CK06-06</strain>
    </source>
</reference>
<keyword evidence="1" id="KW-0413">Isomerase</keyword>
<dbReference type="GO" id="GO:0019563">
    <property type="term" value="P:glycerol catabolic process"/>
    <property type="evidence" value="ECO:0007669"/>
    <property type="project" value="TreeGrafter"/>
</dbReference>
<dbReference type="GO" id="GO:0006094">
    <property type="term" value="P:gluconeogenesis"/>
    <property type="evidence" value="ECO:0007669"/>
    <property type="project" value="TreeGrafter"/>
</dbReference>
<dbReference type="Gene3D" id="3.20.20.70">
    <property type="entry name" value="Aldolase class I"/>
    <property type="match status" value="1"/>
</dbReference>
<dbReference type="AlphaFoldDB" id="X1GKU9"/>
<protein>
    <recommendedName>
        <fullName evidence="3">Triosephosphate isomerase</fullName>
    </recommendedName>
</protein>
<feature type="non-terminal residue" evidence="2">
    <location>
        <position position="188"/>
    </location>
</feature>
<dbReference type="Pfam" id="PF00121">
    <property type="entry name" value="TIM"/>
    <property type="match status" value="1"/>
</dbReference>
<dbReference type="InterPro" id="IPR020861">
    <property type="entry name" value="Triosephosphate_isomerase_AS"/>
</dbReference>
<organism evidence="2">
    <name type="scientific">marine sediment metagenome</name>
    <dbReference type="NCBI Taxonomy" id="412755"/>
    <lineage>
        <taxon>unclassified sequences</taxon>
        <taxon>metagenomes</taxon>
        <taxon>ecological metagenomes</taxon>
    </lineage>
</organism>
<dbReference type="PANTHER" id="PTHR21139:SF42">
    <property type="entry name" value="TRIOSEPHOSPHATE ISOMERASE"/>
    <property type="match status" value="1"/>
</dbReference>
<dbReference type="EMBL" id="BARU01010498">
    <property type="protein sequence ID" value="GAH33628.1"/>
    <property type="molecule type" value="Genomic_DNA"/>
</dbReference>
<evidence type="ECO:0000256" key="1">
    <source>
        <dbReference type="ARBA" id="ARBA00023235"/>
    </source>
</evidence>
<dbReference type="PROSITE" id="PS00171">
    <property type="entry name" value="TIM_1"/>
    <property type="match status" value="1"/>
</dbReference>
<dbReference type="GO" id="GO:0006096">
    <property type="term" value="P:glycolytic process"/>
    <property type="evidence" value="ECO:0007669"/>
    <property type="project" value="TreeGrafter"/>
</dbReference>
<dbReference type="PANTHER" id="PTHR21139">
    <property type="entry name" value="TRIOSEPHOSPHATE ISOMERASE"/>
    <property type="match status" value="1"/>
</dbReference>
<dbReference type="GO" id="GO:0046166">
    <property type="term" value="P:glyceraldehyde-3-phosphate biosynthetic process"/>
    <property type="evidence" value="ECO:0007669"/>
    <property type="project" value="TreeGrafter"/>
</dbReference>